<gene>
    <name evidence="2" type="ORF">PVNG_06245</name>
</gene>
<evidence type="ECO:0000313" key="2">
    <source>
        <dbReference type="EMBL" id="KNA01768.1"/>
    </source>
</evidence>
<feature type="compositionally biased region" description="Acidic residues" evidence="1">
    <location>
        <begin position="259"/>
        <end position="272"/>
    </location>
</feature>
<accession>A0A0J9U3N5</accession>
<dbReference type="AlphaFoldDB" id="A0A0J9U3N5"/>
<name>A0A0J9U3N5_PLAVI</name>
<dbReference type="Proteomes" id="UP000053239">
    <property type="component" value="Unassembled WGS sequence"/>
</dbReference>
<sequence>MGDKHKKQLISTVDYLPSIKRTNKLIKDIKFVEVMSYIDNKKEDQLNVWINNFKSNLEKYLSSIRNELRGNSAYIHCRDLNYILDTIIERIFKLNLNNKIRWQHYIQEYAINLLNNEFKDLNCTRKIYDSDNKYIHIKKRMYDLCEDIEHINKEKTNLQKRKPYCNRVISRILERRKELEDKYYESQYHTVFKFDEKCTIDYIMTNLSGKECNKVVKPPKDREQTRSPMMAQTGEGPVSALQTAPGPALVTDSGPGPDPESEQEDGIDDPGATEELGLGIDIPLELPSGEEPKLDTTYAAASLCGVSLIGAMIYKVK</sequence>
<feature type="compositionally biased region" description="Basic and acidic residues" evidence="1">
    <location>
        <begin position="213"/>
        <end position="225"/>
    </location>
</feature>
<proteinExistence type="predicted"/>
<dbReference type="OrthoDB" id="388837at2759"/>
<reference evidence="2 3" key="1">
    <citation type="submission" date="2011-09" db="EMBL/GenBank/DDBJ databases">
        <title>The Genome Sequence of Plasmodium vivax North Korean.</title>
        <authorList>
            <consortium name="The Broad Institute Genome Sequencing Platform"/>
            <consortium name="The Broad Institute Genome Sequencing Center for Infectious Disease"/>
            <person name="Neafsey D."/>
            <person name="Carlton J."/>
            <person name="Barnwell J."/>
            <person name="Collins W."/>
            <person name="Escalante A."/>
            <person name="Mullikin J."/>
            <person name="Saul A."/>
            <person name="Guigo R."/>
            <person name="Camara F."/>
            <person name="Young S.K."/>
            <person name="Zeng Q."/>
            <person name="Gargeya S."/>
            <person name="Fitzgerald M."/>
            <person name="Haas B."/>
            <person name="Abouelleil A."/>
            <person name="Alvarado L."/>
            <person name="Arachchi H.M."/>
            <person name="Berlin A."/>
            <person name="Brown A."/>
            <person name="Chapman S.B."/>
            <person name="Chen Z."/>
            <person name="Dunbar C."/>
            <person name="Freedman E."/>
            <person name="Gearin G."/>
            <person name="Gellesch M."/>
            <person name="Goldberg J."/>
            <person name="Griggs A."/>
            <person name="Gujja S."/>
            <person name="Heiman D."/>
            <person name="Howarth C."/>
            <person name="Larson L."/>
            <person name="Lui A."/>
            <person name="MacDonald P.J.P."/>
            <person name="Montmayeur A."/>
            <person name="Murphy C."/>
            <person name="Neiman D."/>
            <person name="Pearson M."/>
            <person name="Priest M."/>
            <person name="Roberts A."/>
            <person name="Saif S."/>
            <person name="Shea T."/>
            <person name="Shenoy N."/>
            <person name="Sisk P."/>
            <person name="Stolte C."/>
            <person name="Sykes S."/>
            <person name="Wortman J."/>
            <person name="Nusbaum C."/>
            <person name="Birren B."/>
        </authorList>
    </citation>
    <scope>NUCLEOTIDE SEQUENCE [LARGE SCALE GENOMIC DNA]</scope>
    <source>
        <strain evidence="2 3">North Korean</strain>
    </source>
</reference>
<evidence type="ECO:0000256" key="1">
    <source>
        <dbReference type="SAM" id="MobiDB-lite"/>
    </source>
</evidence>
<feature type="region of interest" description="Disordered" evidence="1">
    <location>
        <begin position="213"/>
        <end position="292"/>
    </location>
</feature>
<evidence type="ECO:0000313" key="3">
    <source>
        <dbReference type="Proteomes" id="UP000053239"/>
    </source>
</evidence>
<evidence type="ECO:0008006" key="4">
    <source>
        <dbReference type="Google" id="ProtNLM"/>
    </source>
</evidence>
<dbReference type="EMBL" id="KQ235225">
    <property type="protein sequence ID" value="KNA01768.1"/>
    <property type="molecule type" value="Genomic_DNA"/>
</dbReference>
<organism evidence="2 3">
    <name type="scientific">Plasmodium vivax North Korean</name>
    <dbReference type="NCBI Taxonomy" id="1035514"/>
    <lineage>
        <taxon>Eukaryota</taxon>
        <taxon>Sar</taxon>
        <taxon>Alveolata</taxon>
        <taxon>Apicomplexa</taxon>
        <taxon>Aconoidasida</taxon>
        <taxon>Haemosporida</taxon>
        <taxon>Plasmodiidae</taxon>
        <taxon>Plasmodium</taxon>
        <taxon>Plasmodium (Plasmodium)</taxon>
    </lineage>
</organism>
<protein>
    <recommendedName>
        <fullName evidence="4">PIR Superfamily Protein</fullName>
    </recommendedName>
</protein>